<dbReference type="Pfam" id="PF05787">
    <property type="entry name" value="PhoX"/>
    <property type="match status" value="2"/>
</dbReference>
<dbReference type="PROSITE" id="PS51257">
    <property type="entry name" value="PROKAR_LIPOPROTEIN"/>
    <property type="match status" value="1"/>
</dbReference>
<dbReference type="EMBL" id="JBHSWD010000001">
    <property type="protein sequence ID" value="MFC6592166.1"/>
    <property type="molecule type" value="Genomic_DNA"/>
</dbReference>
<dbReference type="RefSeq" id="WP_380083176.1">
    <property type="nucleotide sequence ID" value="NZ_JBHSWD010000001.1"/>
</dbReference>
<evidence type="ECO:0000313" key="2">
    <source>
        <dbReference type="Proteomes" id="UP001596297"/>
    </source>
</evidence>
<proteinExistence type="predicted"/>
<dbReference type="PANTHER" id="PTHR35399">
    <property type="entry name" value="SLR8030 PROTEIN"/>
    <property type="match status" value="1"/>
</dbReference>
<organism evidence="1 2">
    <name type="scientific">Deinococcus lacus</name>
    <dbReference type="NCBI Taxonomy" id="392561"/>
    <lineage>
        <taxon>Bacteria</taxon>
        <taxon>Thermotogati</taxon>
        <taxon>Deinococcota</taxon>
        <taxon>Deinococci</taxon>
        <taxon>Deinococcales</taxon>
        <taxon>Deinococcaceae</taxon>
        <taxon>Deinococcus</taxon>
    </lineage>
</organism>
<accession>A0ABW1YCY1</accession>
<gene>
    <name evidence="1" type="ORF">ACFP81_09260</name>
</gene>
<evidence type="ECO:0000313" key="1">
    <source>
        <dbReference type="EMBL" id="MFC6592166.1"/>
    </source>
</evidence>
<dbReference type="InterPro" id="IPR008557">
    <property type="entry name" value="PhoX"/>
</dbReference>
<name>A0ABW1YCY1_9DEIO</name>
<comment type="caution">
    <text evidence="1">The sequence shown here is derived from an EMBL/GenBank/DDBJ whole genome shotgun (WGS) entry which is preliminary data.</text>
</comment>
<dbReference type="Proteomes" id="UP001596297">
    <property type="component" value="Unassembled WGS sequence"/>
</dbReference>
<dbReference type="PANTHER" id="PTHR35399:SF2">
    <property type="entry name" value="DUF839 DOMAIN-CONTAINING PROTEIN"/>
    <property type="match status" value="1"/>
</dbReference>
<reference evidence="2" key="1">
    <citation type="journal article" date="2019" name="Int. J. Syst. Evol. Microbiol.">
        <title>The Global Catalogue of Microorganisms (GCM) 10K type strain sequencing project: providing services to taxonomists for standard genome sequencing and annotation.</title>
        <authorList>
            <consortium name="The Broad Institute Genomics Platform"/>
            <consortium name="The Broad Institute Genome Sequencing Center for Infectious Disease"/>
            <person name="Wu L."/>
            <person name="Ma J."/>
        </authorList>
    </citation>
    <scope>NUCLEOTIDE SEQUENCE [LARGE SCALE GENOMIC DNA]</scope>
    <source>
        <strain evidence="2">CGMCC 1.15772</strain>
    </source>
</reference>
<protein>
    <submittedName>
        <fullName evidence="1">Alkaline phosphatase PhoX</fullName>
    </submittedName>
</protein>
<keyword evidence="2" id="KW-1185">Reference proteome</keyword>
<sequence>MKKYFLMALTAGLFLTGCDNVTTPAPLASENSLAPFLETTQTARMLGGSLELSKMEGLAYDEKSRILYVAMSRIEKKMIDAEGGIQMPKNICGGIFAAQLDSNLVATKITPVLMGQQSADGKTCSQDAIAEPDNLYLDGKGRLWIGEDTSHHTTNMLWVYEPANGSLKRFATVPLGAEVTGLHISATGDVFMNVQHPDKANPAPFNKGTVGVVSGFNAHASDFAGLGVPQGEAQKTVQVAAGTYTILSQSGEAGAGVVSGSAQPCNNPDGNMLLPSGNDAVLYTNFECVPGGVLKQNLKRVNGSWTVEGRQMVDFSAVNGTWRNCNGSVSPWNTALSSEEDAVEDTSLSEWQSWDEYKAMSAHIGKSANRYDYGYIMEITPTATGSEVRKRYALGRTNFEMALVLPDRKTVYLGDDGNTRGMYKFVADTAGDLSAGTLYTAQFTQVDDATSANGKSLNVTWLRMGHGVESEIAAAIRRLN</sequence>
<dbReference type="SUPFAM" id="SSF63829">
    <property type="entry name" value="Calcium-dependent phosphotriesterase"/>
    <property type="match status" value="1"/>
</dbReference>